<dbReference type="Gene3D" id="3.40.50.150">
    <property type="entry name" value="Vaccinia Virus protein VP39"/>
    <property type="match status" value="1"/>
</dbReference>
<dbReference type="SUPFAM" id="SSF53335">
    <property type="entry name" value="S-adenosyl-L-methionine-dependent methyltransferases"/>
    <property type="match status" value="1"/>
</dbReference>
<proteinExistence type="predicted"/>
<dbReference type="PANTHER" id="PTHR42912">
    <property type="entry name" value="METHYLTRANSFERASE"/>
    <property type="match status" value="1"/>
</dbReference>
<protein>
    <recommendedName>
        <fullName evidence="1">Methyltransferase type 11 domain-containing protein</fullName>
    </recommendedName>
</protein>
<organism evidence="2 3">
    <name type="scientific">Winkia neuii BV029A5</name>
    <dbReference type="NCBI Taxonomy" id="888439"/>
    <lineage>
        <taxon>Bacteria</taxon>
        <taxon>Bacillati</taxon>
        <taxon>Actinomycetota</taxon>
        <taxon>Actinomycetes</taxon>
        <taxon>Actinomycetales</taxon>
        <taxon>Actinomycetaceae</taxon>
        <taxon>Winkia</taxon>
    </lineage>
</organism>
<dbReference type="HOGENOM" id="CLU_039068_4_0_11"/>
<dbReference type="AlphaFoldDB" id="K0YP97"/>
<dbReference type="Proteomes" id="UP000006075">
    <property type="component" value="Unassembled WGS sequence"/>
</dbReference>
<dbReference type="Pfam" id="PF08241">
    <property type="entry name" value="Methyltransf_11"/>
    <property type="match status" value="1"/>
</dbReference>
<evidence type="ECO:0000313" key="3">
    <source>
        <dbReference type="Proteomes" id="UP000006075"/>
    </source>
</evidence>
<dbReference type="eggNOG" id="COG2226">
    <property type="taxonomic scope" value="Bacteria"/>
</dbReference>
<evidence type="ECO:0000259" key="1">
    <source>
        <dbReference type="Pfam" id="PF08241"/>
    </source>
</evidence>
<name>K0YP97_9ACTO</name>
<keyword evidence="3" id="KW-1185">Reference proteome</keyword>
<accession>K0YP97</accession>
<dbReference type="InterPro" id="IPR029063">
    <property type="entry name" value="SAM-dependent_MTases_sf"/>
</dbReference>
<gene>
    <name evidence="2" type="ORF">HMPREF9240_01803</name>
</gene>
<dbReference type="GO" id="GO:0008757">
    <property type="term" value="F:S-adenosylmethionine-dependent methyltransferase activity"/>
    <property type="evidence" value="ECO:0007669"/>
    <property type="project" value="InterPro"/>
</dbReference>
<feature type="domain" description="Methyltransferase type 11" evidence="1">
    <location>
        <begin position="34"/>
        <end position="129"/>
    </location>
</feature>
<comment type="caution">
    <text evidence="2">The sequence shown here is derived from an EMBL/GenBank/DDBJ whole genome shotgun (WGS) entry which is preliminary data.</text>
</comment>
<evidence type="ECO:0000313" key="2">
    <source>
        <dbReference type="EMBL" id="EJZ85316.1"/>
    </source>
</evidence>
<sequence length="246" mass="26400">MLARAGKRVLRPGGLKLTKAMLAAAKLPGARVVEFAPGLGRTAQLIVAESIASYVGVDRDVNAVSRVQRIVSGANGKVVCANAAETGLPDDSADVVVGEAMLTMQGRKSKQKIVAEAKRVLSVGGRYAIHELALVPDGIEASKADELRKTLARVIRVNARPLTAAEWKELLTGAGFRVTEVATAPMALLDPKRVVADEGLLGTLRIVRNLMRDKDLRARVLQMRRTFTEYKKNLAGITVVATLEEK</sequence>
<dbReference type="EMBL" id="AGWP01000009">
    <property type="protein sequence ID" value="EJZ85316.1"/>
    <property type="molecule type" value="Genomic_DNA"/>
</dbReference>
<dbReference type="PANTHER" id="PTHR42912:SF95">
    <property type="entry name" value="METHYLTRANSFERASE TYPE 11 DOMAIN-CONTAINING PROTEIN"/>
    <property type="match status" value="1"/>
</dbReference>
<dbReference type="InterPro" id="IPR050508">
    <property type="entry name" value="Methyltransf_Superfamily"/>
</dbReference>
<dbReference type="PATRIC" id="fig|888439.3.peg.1812"/>
<dbReference type="CDD" id="cd02440">
    <property type="entry name" value="AdoMet_MTases"/>
    <property type="match status" value="1"/>
</dbReference>
<dbReference type="InterPro" id="IPR013216">
    <property type="entry name" value="Methyltransf_11"/>
</dbReference>
<reference evidence="2 3" key="1">
    <citation type="submission" date="2012-07" db="EMBL/GenBank/DDBJ databases">
        <title>The Genome Sequence of Actinomyces neuii subsp. anitratus BVS029A5.</title>
        <authorList>
            <consortium name="The Broad Institute Genome Sequencing Platform"/>
            <person name="Earl A."/>
            <person name="Ward D."/>
            <person name="Feldgarden M."/>
            <person name="Gevers D."/>
            <person name="Saerens B."/>
            <person name="Vaneechoutte M."/>
            <person name="Walker B."/>
            <person name="Young S.K."/>
            <person name="Zeng Q."/>
            <person name="Gargeya S."/>
            <person name="Fitzgerald M."/>
            <person name="Haas B."/>
            <person name="Abouelleil A."/>
            <person name="Alvarado L."/>
            <person name="Arachchi H.M."/>
            <person name="Berlin A."/>
            <person name="Chapman S.B."/>
            <person name="Goldberg J."/>
            <person name="Griggs A."/>
            <person name="Gujja S."/>
            <person name="Hansen M."/>
            <person name="Howarth C."/>
            <person name="Imamovic A."/>
            <person name="Larimer J."/>
            <person name="McCowen C."/>
            <person name="Montmayeur A."/>
            <person name="Murphy C."/>
            <person name="Neiman D."/>
            <person name="Pearson M."/>
            <person name="Priest M."/>
            <person name="Roberts A."/>
            <person name="Saif S."/>
            <person name="Shea T."/>
            <person name="Sisk P."/>
            <person name="Sykes S."/>
            <person name="Wortman J."/>
            <person name="Nusbaum C."/>
            <person name="Birren B."/>
        </authorList>
    </citation>
    <scope>NUCLEOTIDE SEQUENCE [LARGE SCALE GENOMIC DNA]</scope>
    <source>
        <strain evidence="2 3">BVS029A5</strain>
    </source>
</reference>